<proteinExistence type="predicted"/>
<comment type="caution">
    <text evidence="1">The sequence shown here is derived from an EMBL/GenBank/DDBJ whole genome shotgun (WGS) entry which is preliminary data.</text>
</comment>
<accession>A0A397I9D6</accession>
<gene>
    <name evidence="1" type="ORF">Glove_279g48</name>
</gene>
<dbReference type="EMBL" id="PQFF01000256">
    <property type="protein sequence ID" value="RHZ69753.1"/>
    <property type="molecule type" value="Genomic_DNA"/>
</dbReference>
<sequence length="315" mass="37567">MVTFMILNHEKQHHNADYHYTVALYPGVENYNSLKYILDPFIEDLYLLKKDGLEINRTFWKFELYFSSDWKFLAICLGLNGANSKYFCPWCLCSKNQIGEIKGHGLFNDLTRNVILKEMKRLKVSFYFWENKDTKNWEYTSLVGDNKEVVLRFFNLQLLFKPSRANLIRKLWNEFYDLYCIMRNKNTDPIQLKKKAFDWLSLFLILSQGNPRDLNFVPGLYMPSQITPYIHAMVYHGWELLKIHQRWGLKAFSCSAVEKKNHNQVSIFFRKTLKNGGAPLKRKSAIQEIIEYENRMLYFTYNPLSKSIIKRLRVE</sequence>
<dbReference type="AlphaFoldDB" id="A0A397I9D6"/>
<name>A0A397I9D6_9GLOM</name>
<protein>
    <submittedName>
        <fullName evidence="1">Uncharacterized protein</fullName>
    </submittedName>
</protein>
<dbReference type="PANTHER" id="PTHR31424:SF5">
    <property type="entry name" value="APPLE DOMAIN-CONTAINING PROTEIN"/>
    <property type="match status" value="1"/>
</dbReference>
<dbReference type="PANTHER" id="PTHR31424">
    <property type="entry name" value="PROTEIN CBG23806"/>
    <property type="match status" value="1"/>
</dbReference>
<reference evidence="1 2" key="1">
    <citation type="submission" date="2018-08" db="EMBL/GenBank/DDBJ databases">
        <title>Genome and evolution of the arbuscular mycorrhizal fungus Diversispora epigaea (formerly Glomus versiforme) and its bacterial endosymbionts.</title>
        <authorList>
            <person name="Sun X."/>
            <person name="Fei Z."/>
            <person name="Harrison M."/>
        </authorList>
    </citation>
    <scope>NUCLEOTIDE SEQUENCE [LARGE SCALE GENOMIC DNA]</scope>
    <source>
        <strain evidence="1 2">IT104</strain>
    </source>
</reference>
<dbReference type="OrthoDB" id="2310982at2759"/>
<organism evidence="1 2">
    <name type="scientific">Diversispora epigaea</name>
    <dbReference type="NCBI Taxonomy" id="1348612"/>
    <lineage>
        <taxon>Eukaryota</taxon>
        <taxon>Fungi</taxon>
        <taxon>Fungi incertae sedis</taxon>
        <taxon>Mucoromycota</taxon>
        <taxon>Glomeromycotina</taxon>
        <taxon>Glomeromycetes</taxon>
        <taxon>Diversisporales</taxon>
        <taxon>Diversisporaceae</taxon>
        <taxon>Diversispora</taxon>
    </lineage>
</organism>
<evidence type="ECO:0000313" key="2">
    <source>
        <dbReference type="Proteomes" id="UP000266861"/>
    </source>
</evidence>
<dbReference type="Proteomes" id="UP000266861">
    <property type="component" value="Unassembled WGS sequence"/>
</dbReference>
<keyword evidence="2" id="KW-1185">Reference proteome</keyword>
<evidence type="ECO:0000313" key="1">
    <source>
        <dbReference type="EMBL" id="RHZ69753.1"/>
    </source>
</evidence>
<dbReference type="STRING" id="1348612.A0A397I9D6"/>